<keyword evidence="1" id="KW-0129">CBS domain</keyword>
<dbReference type="SMART" id="SM00116">
    <property type="entry name" value="CBS"/>
    <property type="match status" value="1"/>
</dbReference>
<geneLocation type="plasmid" evidence="3 4">
    <name>unnamed1</name>
</geneLocation>
<feature type="domain" description="CBS" evidence="2">
    <location>
        <begin position="284"/>
        <end position="347"/>
    </location>
</feature>
<dbReference type="Gene3D" id="3.10.580.10">
    <property type="entry name" value="CBS-domain"/>
    <property type="match status" value="1"/>
</dbReference>
<dbReference type="CDD" id="cd04606">
    <property type="entry name" value="CBS_pair_Mg_transporter"/>
    <property type="match status" value="1"/>
</dbReference>
<dbReference type="PANTHER" id="PTHR43773:SF1">
    <property type="entry name" value="MAGNESIUM TRANSPORTER MGTE"/>
    <property type="match status" value="1"/>
</dbReference>
<evidence type="ECO:0000256" key="1">
    <source>
        <dbReference type="PROSITE-ProRule" id="PRU00703"/>
    </source>
</evidence>
<dbReference type="SUPFAM" id="SSF54631">
    <property type="entry name" value="CBS-domain pair"/>
    <property type="match status" value="1"/>
</dbReference>
<dbReference type="InterPro" id="IPR046342">
    <property type="entry name" value="CBS_dom_sf"/>
</dbReference>
<evidence type="ECO:0000313" key="3">
    <source>
        <dbReference type="EMBL" id="QNE37888.1"/>
    </source>
</evidence>
<dbReference type="Proteomes" id="UP000515511">
    <property type="component" value="Plasmid unnamed1"/>
</dbReference>
<gene>
    <name evidence="3" type="ORF">F1C12_21630</name>
</gene>
<organism evidence="3 4">
    <name type="scientific">Leifsonia shinshuensis</name>
    <dbReference type="NCBI Taxonomy" id="150026"/>
    <lineage>
        <taxon>Bacteria</taxon>
        <taxon>Bacillati</taxon>
        <taxon>Actinomycetota</taxon>
        <taxon>Actinomycetes</taxon>
        <taxon>Micrococcales</taxon>
        <taxon>Microbacteriaceae</taxon>
        <taxon>Leifsonia</taxon>
    </lineage>
</organism>
<evidence type="ECO:0000259" key="2">
    <source>
        <dbReference type="PROSITE" id="PS51371"/>
    </source>
</evidence>
<dbReference type="SMART" id="SM00924">
    <property type="entry name" value="MgtE_N"/>
    <property type="match status" value="1"/>
</dbReference>
<dbReference type="GO" id="GO:0016020">
    <property type="term" value="C:membrane"/>
    <property type="evidence" value="ECO:0007669"/>
    <property type="project" value="InterPro"/>
</dbReference>
<dbReference type="GO" id="GO:0015095">
    <property type="term" value="F:magnesium ion transmembrane transporter activity"/>
    <property type="evidence" value="ECO:0007669"/>
    <property type="project" value="InterPro"/>
</dbReference>
<proteinExistence type="predicted"/>
<dbReference type="PANTHER" id="PTHR43773">
    <property type="entry name" value="MAGNESIUM TRANSPORTER MGTE"/>
    <property type="match status" value="1"/>
</dbReference>
<dbReference type="PROSITE" id="PS51371">
    <property type="entry name" value="CBS"/>
    <property type="match status" value="2"/>
</dbReference>
<dbReference type="Pfam" id="PF00571">
    <property type="entry name" value="CBS"/>
    <property type="match status" value="2"/>
</dbReference>
<keyword evidence="3" id="KW-0614">Plasmid</keyword>
<name>A0A7G6YHC3_9MICO</name>
<evidence type="ECO:0000313" key="4">
    <source>
        <dbReference type="Proteomes" id="UP000515511"/>
    </source>
</evidence>
<reference evidence="4" key="1">
    <citation type="submission" date="2019-09" db="EMBL/GenBank/DDBJ databases">
        <title>Antimicrobial potential of Antarctic Bacteria.</title>
        <authorList>
            <person name="Benaud N."/>
            <person name="Edwards R.J."/>
            <person name="Ferrari B.C."/>
        </authorList>
    </citation>
    <scope>NUCLEOTIDE SEQUENCE [LARGE SCALE GENOMIC DNA]</scope>
    <source>
        <strain evidence="4">INR9</strain>
        <plasmid evidence="4">unnamed1</plasmid>
    </source>
</reference>
<dbReference type="SUPFAM" id="SSF158791">
    <property type="entry name" value="MgtE N-terminal domain-like"/>
    <property type="match status" value="1"/>
</dbReference>
<dbReference type="AlphaFoldDB" id="A0A7G6YHC3"/>
<feature type="domain" description="CBS" evidence="2">
    <location>
        <begin position="349"/>
        <end position="406"/>
    </location>
</feature>
<dbReference type="InterPro" id="IPR038076">
    <property type="entry name" value="MgtE_N_sf"/>
</dbReference>
<dbReference type="InterPro" id="IPR000644">
    <property type="entry name" value="CBS_dom"/>
</dbReference>
<dbReference type="Pfam" id="PF03448">
    <property type="entry name" value="MgtE_N"/>
    <property type="match status" value="1"/>
</dbReference>
<dbReference type="RefSeq" id="WP_185279160.1">
    <property type="nucleotide sequence ID" value="NZ_CP043642.1"/>
</dbReference>
<dbReference type="EMBL" id="CP043642">
    <property type="protein sequence ID" value="QNE37888.1"/>
    <property type="molecule type" value="Genomic_DNA"/>
</dbReference>
<dbReference type="InterPro" id="IPR006668">
    <property type="entry name" value="Mg_transptr_MgtE_intracell_dom"/>
</dbReference>
<dbReference type="KEGG" id="lse:F1C12_21630"/>
<sequence>MNDAVTTADTTVMLSRLLRGPIRDGHGTQIGALADLIVRLGPEGYPAVTGLVARVGGRSVFVPAESITELGDGSITLGTARLDLRPFERRPGEVLLKEAVLGHRLVDVEHARLVRAYDIAIRYDGQGWVATGVDVSAPLWRGRRDHPVRDWKSFDALIGHAPSAALRSRFRRLDGLRAAEIADVIESATQSERADLFEHLHGDPELEADVIEELDDDEQARVLRSRDTAEIAAVLSRMHADDVVDAILDLPQDRRTDVLDALPAPQREDVLRLMRYQHRSAGGMMGVEYLAVPPDTTARDAVEAVRDASMQDQALTTVHVVDAENRLIGAVGLIELLRADPQAPVSEIAETEPVAVAPSDDAVAVVNTMADFNLLSVPVVADDGELVGIITVDDALEESIPDDWRERGRTRAP</sequence>
<dbReference type="Gene3D" id="1.25.60.10">
    <property type="entry name" value="MgtE N-terminal domain-like"/>
    <property type="match status" value="1"/>
</dbReference>
<protein>
    <submittedName>
        <fullName evidence="3">Magnesium transporter</fullName>
    </submittedName>
</protein>
<accession>A0A7G6YHC3</accession>
<dbReference type="InterPro" id="IPR006669">
    <property type="entry name" value="MgtE_transporter"/>
</dbReference>